<protein>
    <submittedName>
        <fullName evidence="4">RNA-binding domain-containing protein</fullName>
    </submittedName>
</protein>
<dbReference type="OrthoDB" id="439808at2759"/>
<dbReference type="PROSITE" id="PS50102">
    <property type="entry name" value="RRM"/>
    <property type="match status" value="1"/>
</dbReference>
<dbReference type="PANTHER" id="PTHR23236">
    <property type="entry name" value="EUKARYOTIC TRANSLATION INITIATION FACTOR 4B/4H"/>
    <property type="match status" value="1"/>
</dbReference>
<sequence length="138" mass="15035">MSSSTVARLKGLLEKLEALNIQEHNPQLEAQLAAVAAAAQTEIDRHQHGQRAQRDGADDYAFAEALGCLSLENAEPPMNMVSEPSTTVIVDNLSFTVTEDAARSFFSECGGRVKNVRFPTDRATGQLKGYGCVEFEYI</sequence>
<organism evidence="4 5">
    <name type="scientific">Mycena sanguinolenta</name>
    <dbReference type="NCBI Taxonomy" id="230812"/>
    <lineage>
        <taxon>Eukaryota</taxon>
        <taxon>Fungi</taxon>
        <taxon>Dikarya</taxon>
        <taxon>Basidiomycota</taxon>
        <taxon>Agaricomycotina</taxon>
        <taxon>Agaricomycetes</taxon>
        <taxon>Agaricomycetidae</taxon>
        <taxon>Agaricales</taxon>
        <taxon>Marasmiineae</taxon>
        <taxon>Mycenaceae</taxon>
        <taxon>Mycena</taxon>
    </lineage>
</organism>
<evidence type="ECO:0000259" key="3">
    <source>
        <dbReference type="PROSITE" id="PS50102"/>
    </source>
</evidence>
<dbReference type="InterPro" id="IPR000504">
    <property type="entry name" value="RRM_dom"/>
</dbReference>
<comment type="caution">
    <text evidence="4">The sequence shown here is derived from an EMBL/GenBank/DDBJ whole genome shotgun (WGS) entry which is preliminary data.</text>
</comment>
<dbReference type="InterPro" id="IPR035979">
    <property type="entry name" value="RBD_domain_sf"/>
</dbReference>
<dbReference type="GO" id="GO:0005730">
    <property type="term" value="C:nucleolus"/>
    <property type="evidence" value="ECO:0007669"/>
    <property type="project" value="TreeGrafter"/>
</dbReference>
<dbReference type="Pfam" id="PF00076">
    <property type="entry name" value="RRM_1"/>
    <property type="match status" value="1"/>
</dbReference>
<dbReference type="SUPFAM" id="SSF54928">
    <property type="entry name" value="RNA-binding domain, RBD"/>
    <property type="match status" value="1"/>
</dbReference>
<evidence type="ECO:0000313" key="4">
    <source>
        <dbReference type="EMBL" id="KAF7343634.1"/>
    </source>
</evidence>
<dbReference type="EMBL" id="JACAZH010000023">
    <property type="protein sequence ID" value="KAF7343634.1"/>
    <property type="molecule type" value="Genomic_DNA"/>
</dbReference>
<gene>
    <name evidence="4" type="ORF">MSAN_01984100</name>
</gene>
<dbReference type="InterPro" id="IPR012677">
    <property type="entry name" value="Nucleotide-bd_a/b_plait_sf"/>
</dbReference>
<evidence type="ECO:0000256" key="2">
    <source>
        <dbReference type="PROSITE-ProRule" id="PRU00176"/>
    </source>
</evidence>
<reference evidence="4" key="1">
    <citation type="submission" date="2020-05" db="EMBL/GenBank/DDBJ databases">
        <title>Mycena genomes resolve the evolution of fungal bioluminescence.</title>
        <authorList>
            <person name="Tsai I.J."/>
        </authorList>
    </citation>
    <scope>NUCLEOTIDE SEQUENCE</scope>
    <source>
        <strain evidence="4">160909Yilan</strain>
    </source>
</reference>
<dbReference type="Proteomes" id="UP000623467">
    <property type="component" value="Unassembled WGS sequence"/>
</dbReference>
<keyword evidence="5" id="KW-1185">Reference proteome</keyword>
<keyword evidence="1 2" id="KW-0694">RNA-binding</keyword>
<proteinExistence type="predicted"/>
<dbReference type="GO" id="GO:0003723">
    <property type="term" value="F:RNA binding"/>
    <property type="evidence" value="ECO:0007669"/>
    <property type="project" value="UniProtKB-UniRule"/>
</dbReference>
<dbReference type="AlphaFoldDB" id="A0A8H6XN41"/>
<dbReference type="Gene3D" id="3.30.70.330">
    <property type="match status" value="1"/>
</dbReference>
<dbReference type="PANTHER" id="PTHR23236:SF11">
    <property type="entry name" value="EUKARYOTIC TRANSLATION INITIATION FACTOR 4H"/>
    <property type="match status" value="1"/>
</dbReference>
<accession>A0A8H6XN41</accession>
<feature type="domain" description="RRM" evidence="3">
    <location>
        <begin position="86"/>
        <end position="138"/>
    </location>
</feature>
<name>A0A8H6XN41_9AGAR</name>
<evidence type="ECO:0000313" key="5">
    <source>
        <dbReference type="Proteomes" id="UP000623467"/>
    </source>
</evidence>
<evidence type="ECO:0000256" key="1">
    <source>
        <dbReference type="ARBA" id="ARBA00022884"/>
    </source>
</evidence>